<dbReference type="GO" id="GO:0003676">
    <property type="term" value="F:nucleic acid binding"/>
    <property type="evidence" value="ECO:0007669"/>
    <property type="project" value="InterPro"/>
</dbReference>
<dbReference type="InterPro" id="IPR050092">
    <property type="entry name" value="RNase_H"/>
</dbReference>
<dbReference type="GO" id="GO:0004523">
    <property type="term" value="F:RNA-DNA hybrid ribonuclease activity"/>
    <property type="evidence" value="ECO:0007669"/>
    <property type="project" value="InterPro"/>
</dbReference>
<dbReference type="Pfam" id="PF00075">
    <property type="entry name" value="RNase_H"/>
    <property type="match status" value="1"/>
</dbReference>
<dbReference type="GO" id="GO:0043137">
    <property type="term" value="P:DNA replication, removal of RNA primer"/>
    <property type="evidence" value="ECO:0007669"/>
    <property type="project" value="TreeGrafter"/>
</dbReference>
<evidence type="ECO:0000259" key="2">
    <source>
        <dbReference type="PROSITE" id="PS50879"/>
    </source>
</evidence>
<dbReference type="InterPro" id="IPR036397">
    <property type="entry name" value="RNaseH_sf"/>
</dbReference>
<reference evidence="3 4" key="1">
    <citation type="journal article" date="2019" name="Sci. Rep.">
        <title>Orb-weaving spider Araneus ventricosus genome elucidates the spidroin gene catalogue.</title>
        <authorList>
            <person name="Kono N."/>
            <person name="Nakamura H."/>
            <person name="Ohtoshi R."/>
            <person name="Moran D.A.P."/>
            <person name="Shinohara A."/>
            <person name="Yoshida Y."/>
            <person name="Fujiwara M."/>
            <person name="Mori M."/>
            <person name="Tomita M."/>
            <person name="Arakawa K."/>
        </authorList>
    </citation>
    <scope>NUCLEOTIDE SEQUENCE [LARGE SCALE GENOMIC DNA]</scope>
</reference>
<dbReference type="PANTHER" id="PTHR10642">
    <property type="entry name" value="RIBONUCLEASE H1"/>
    <property type="match status" value="1"/>
</dbReference>
<dbReference type="PROSITE" id="PS50879">
    <property type="entry name" value="RNASE_H_1"/>
    <property type="match status" value="1"/>
</dbReference>
<dbReference type="EMBL" id="BGPR01000691">
    <property type="protein sequence ID" value="GBM31707.1"/>
    <property type="molecule type" value="Genomic_DNA"/>
</dbReference>
<dbReference type="Gene3D" id="3.30.420.10">
    <property type="entry name" value="Ribonuclease H-like superfamily/Ribonuclease H"/>
    <property type="match status" value="3"/>
</dbReference>
<accession>A0A4Y2ET68</accession>
<evidence type="ECO:0000313" key="3">
    <source>
        <dbReference type="EMBL" id="GBM31707.1"/>
    </source>
</evidence>
<dbReference type="InterPro" id="IPR012337">
    <property type="entry name" value="RNaseH-like_sf"/>
</dbReference>
<comment type="similarity">
    <text evidence="1">Belongs to the RNase H family.</text>
</comment>
<dbReference type="PANTHER" id="PTHR10642:SF25">
    <property type="entry name" value="RNASE H TYPE-1 DOMAIN-CONTAINING PROTEIN"/>
    <property type="match status" value="1"/>
</dbReference>
<keyword evidence="4" id="KW-1185">Reference proteome</keyword>
<name>A0A4Y2ET68_ARAVE</name>
<feature type="domain" description="RNase H type-1" evidence="2">
    <location>
        <begin position="160"/>
        <end position="292"/>
    </location>
</feature>
<dbReference type="Proteomes" id="UP000499080">
    <property type="component" value="Unassembled WGS sequence"/>
</dbReference>
<evidence type="ECO:0000313" key="4">
    <source>
        <dbReference type="Proteomes" id="UP000499080"/>
    </source>
</evidence>
<comment type="caution">
    <text evidence="3">The sequence shown here is derived from an EMBL/GenBank/DDBJ whole genome shotgun (WGS) entry which is preliminary data.</text>
</comment>
<sequence>MLNKPETYWNNVLFADQSKFYIFGSDGRIMVWRRKNEELNPKNLVGTVKYGGGGVLVWGCMSVSGLDNDPKHTALNIRLWCLYNCPQNLKTPPQSPDLNPIEHISRELELICNYSVLLLNNDIKFGSKIFKWEDYETRLDPHNIHPADNISITYDKHKPSGEEIEIYTDGSKINDQVGAAIVVFYYNAEIFNRTIRLSDFATVYQAEVTGIQMALEFISTIGPWNKINLYTDSLSVLEALNTFKTSKQEILAIKNDILEMSKEKSITLHWIPAHTGLQGNETADSYAKKATTKPYIEKIPKKSFKQLKNAISNVQIQIWQERWASSTTKNGRHTEKLIPAVSIHTKKFSHFTVQFLSGHGRFPAYFVRFGRSLNIKCPCDAVGDTLHYVVNCPFTEKYAKKLIYDKDNLSTILNREENLGLLHSIYQEVNNLVPQV</sequence>
<proteinExistence type="inferred from homology"/>
<organism evidence="3 4">
    <name type="scientific">Araneus ventricosus</name>
    <name type="common">Orbweaver spider</name>
    <name type="synonym">Epeira ventricosa</name>
    <dbReference type="NCBI Taxonomy" id="182803"/>
    <lineage>
        <taxon>Eukaryota</taxon>
        <taxon>Metazoa</taxon>
        <taxon>Ecdysozoa</taxon>
        <taxon>Arthropoda</taxon>
        <taxon>Chelicerata</taxon>
        <taxon>Arachnida</taxon>
        <taxon>Araneae</taxon>
        <taxon>Araneomorphae</taxon>
        <taxon>Entelegynae</taxon>
        <taxon>Araneoidea</taxon>
        <taxon>Araneidae</taxon>
        <taxon>Araneus</taxon>
    </lineage>
</organism>
<dbReference type="AlphaFoldDB" id="A0A4Y2ET68"/>
<dbReference type="InterPro" id="IPR002156">
    <property type="entry name" value="RNaseH_domain"/>
</dbReference>
<dbReference type="SUPFAM" id="SSF53098">
    <property type="entry name" value="Ribonuclease H-like"/>
    <property type="match status" value="1"/>
</dbReference>
<dbReference type="CDD" id="cd09276">
    <property type="entry name" value="Rnase_HI_RT_non_LTR"/>
    <property type="match status" value="1"/>
</dbReference>
<dbReference type="OrthoDB" id="7701141at2759"/>
<gene>
    <name evidence="3" type="ORF">AVEN_45630_1</name>
</gene>
<protein>
    <recommendedName>
        <fullName evidence="2">RNase H type-1 domain-containing protein</fullName>
    </recommendedName>
</protein>
<evidence type="ECO:0000256" key="1">
    <source>
        <dbReference type="ARBA" id="ARBA00005300"/>
    </source>
</evidence>